<dbReference type="EMBL" id="KV417695">
    <property type="protein sequence ID" value="KZP09668.1"/>
    <property type="molecule type" value="Genomic_DNA"/>
</dbReference>
<protein>
    <submittedName>
        <fullName evidence="2">Uncharacterized protein</fullName>
    </submittedName>
</protein>
<dbReference type="OrthoDB" id="2659386at2759"/>
<dbReference type="AlphaFoldDB" id="A0A165YKV0"/>
<reference evidence="2" key="1">
    <citation type="journal article" date="2016" name="Mol. Biol. Evol.">
        <title>Comparative Genomics of Early-Diverging Mushroom-Forming Fungi Provides Insights into the Origins of Lignocellulose Decay Capabilities.</title>
        <authorList>
            <person name="Nagy L.G."/>
            <person name="Riley R."/>
            <person name="Tritt A."/>
            <person name="Adam C."/>
            <person name="Daum C."/>
            <person name="Floudas D."/>
            <person name="Sun H."/>
            <person name="Yadav J.S."/>
            <person name="Pangilinan J."/>
            <person name="Larsson K.H."/>
            <person name="Matsuura K."/>
            <person name="Barry K."/>
            <person name="Labutti K."/>
            <person name="Kuo R."/>
            <person name="Ohm R.A."/>
            <person name="Bhattacharya S.S."/>
            <person name="Shirouzu T."/>
            <person name="Yoshinaga Y."/>
            <person name="Martin F.M."/>
            <person name="Grigoriev I.V."/>
            <person name="Hibbett D.S."/>
        </authorList>
    </citation>
    <scope>NUCLEOTIDE SEQUENCE [LARGE SCALE GENOMIC DNA]</scope>
    <source>
        <strain evidence="2">CBS 109695</strain>
    </source>
</reference>
<evidence type="ECO:0000313" key="2">
    <source>
        <dbReference type="EMBL" id="KZP09668.1"/>
    </source>
</evidence>
<name>A0A165YKV0_9AGAM</name>
<gene>
    <name evidence="2" type="ORF">FIBSPDRAFT_900341</name>
</gene>
<feature type="compositionally biased region" description="Basic and acidic residues" evidence="1">
    <location>
        <begin position="39"/>
        <end position="57"/>
    </location>
</feature>
<accession>A0A165YKV0</accession>
<evidence type="ECO:0000256" key="1">
    <source>
        <dbReference type="SAM" id="MobiDB-lite"/>
    </source>
</evidence>
<organism evidence="2">
    <name type="scientific">Athelia psychrophila</name>
    <dbReference type="NCBI Taxonomy" id="1759441"/>
    <lineage>
        <taxon>Eukaryota</taxon>
        <taxon>Fungi</taxon>
        <taxon>Dikarya</taxon>
        <taxon>Basidiomycota</taxon>
        <taxon>Agaricomycotina</taxon>
        <taxon>Agaricomycetes</taxon>
        <taxon>Agaricomycetidae</taxon>
        <taxon>Atheliales</taxon>
        <taxon>Atheliaceae</taxon>
        <taxon>Athelia</taxon>
    </lineage>
</organism>
<feature type="region of interest" description="Disordered" evidence="1">
    <location>
        <begin position="39"/>
        <end position="81"/>
    </location>
</feature>
<sequence>MAMTKRQLRESTLRDGLIAMLGLQFMTAYPSYHQEKARAERKSSCLDGKQKKTRSLDARSSGDPFDPAKSDAEVDPCAGPASVSNIATTDVHGDQAARSIRKARLNIAEWTWNLGPESGWEYWVAEETRMAERHDSMEEFFGTFREHARKGRELLHSMQCLFHLSLCGSSLEEVKDIFLQGHTLTCISKDLSRVVMVLQRIVYLYHRDTLPDGG</sequence>
<proteinExistence type="predicted"/>